<dbReference type="GO" id="GO:0004673">
    <property type="term" value="F:protein histidine kinase activity"/>
    <property type="evidence" value="ECO:0007669"/>
    <property type="project" value="UniProtKB-EC"/>
</dbReference>
<feature type="domain" description="PAC" evidence="18">
    <location>
        <begin position="89"/>
        <end position="142"/>
    </location>
</feature>
<keyword evidence="8" id="KW-0288">FMN</keyword>
<evidence type="ECO:0000259" key="17">
    <source>
        <dbReference type="PROSITE" id="PS50112"/>
    </source>
</evidence>
<dbReference type="RefSeq" id="WP_181054585.1">
    <property type="nucleotide sequence ID" value="NZ_JACDXJ010000002.1"/>
</dbReference>
<dbReference type="Gene3D" id="3.30.450.20">
    <property type="entry name" value="PAS domain"/>
    <property type="match status" value="3"/>
</dbReference>
<dbReference type="SUPFAM" id="SSF55874">
    <property type="entry name" value="ATPase domain of HSP90 chaperone/DNA topoisomerase II/histidine kinase"/>
    <property type="match status" value="1"/>
</dbReference>
<dbReference type="AlphaFoldDB" id="A0A838BV88"/>
<dbReference type="GO" id="GO:0005524">
    <property type="term" value="F:ATP binding"/>
    <property type="evidence" value="ECO:0007669"/>
    <property type="project" value="UniProtKB-KW"/>
</dbReference>
<evidence type="ECO:0000256" key="6">
    <source>
        <dbReference type="ARBA" id="ARBA00022606"/>
    </source>
</evidence>
<dbReference type="Pfam" id="PF07536">
    <property type="entry name" value="HWE_HK"/>
    <property type="match status" value="1"/>
</dbReference>
<keyword evidence="7" id="KW-0285">Flavoprotein</keyword>
<evidence type="ECO:0000256" key="9">
    <source>
        <dbReference type="ARBA" id="ARBA00022679"/>
    </source>
</evidence>
<proteinExistence type="predicted"/>
<dbReference type="Pfam" id="PF08448">
    <property type="entry name" value="PAS_4"/>
    <property type="match status" value="1"/>
</dbReference>
<dbReference type="SMART" id="SM00091">
    <property type="entry name" value="PAS"/>
    <property type="match status" value="3"/>
</dbReference>
<dbReference type="InterPro" id="IPR000014">
    <property type="entry name" value="PAS"/>
</dbReference>
<evidence type="ECO:0000256" key="11">
    <source>
        <dbReference type="ARBA" id="ARBA00022741"/>
    </source>
</evidence>
<evidence type="ECO:0000256" key="12">
    <source>
        <dbReference type="ARBA" id="ARBA00022777"/>
    </source>
</evidence>
<dbReference type="PANTHER" id="PTHR41523">
    <property type="entry name" value="TWO-COMPONENT SYSTEM SENSOR PROTEIN"/>
    <property type="match status" value="1"/>
</dbReference>
<dbReference type="Pfam" id="PF08447">
    <property type="entry name" value="PAS_3"/>
    <property type="match status" value="1"/>
</dbReference>
<evidence type="ECO:0000256" key="7">
    <source>
        <dbReference type="ARBA" id="ARBA00022630"/>
    </source>
</evidence>
<accession>A0A838BV88</accession>
<dbReference type="PROSITE" id="PS50112">
    <property type="entry name" value="PAS"/>
    <property type="match status" value="2"/>
</dbReference>
<dbReference type="InterPro" id="IPR001610">
    <property type="entry name" value="PAC"/>
</dbReference>
<dbReference type="InterPro" id="IPR035965">
    <property type="entry name" value="PAS-like_dom_sf"/>
</dbReference>
<dbReference type="Gene3D" id="3.30.565.10">
    <property type="entry name" value="Histidine kinase-like ATPase, C-terminal domain"/>
    <property type="match status" value="1"/>
</dbReference>
<keyword evidence="6" id="KW-0716">Sensory transduction</keyword>
<dbReference type="PANTHER" id="PTHR41523:SF7">
    <property type="entry name" value="HISTIDINE KINASE"/>
    <property type="match status" value="1"/>
</dbReference>
<keyword evidence="20" id="KW-1185">Reference proteome</keyword>
<dbReference type="InterPro" id="IPR013655">
    <property type="entry name" value="PAS_fold_3"/>
</dbReference>
<dbReference type="EC" id="2.7.13.3" evidence="2"/>
<evidence type="ECO:0000256" key="8">
    <source>
        <dbReference type="ARBA" id="ARBA00022643"/>
    </source>
</evidence>
<dbReference type="EMBL" id="JACDXJ010000002">
    <property type="protein sequence ID" value="MBA1159002.1"/>
    <property type="molecule type" value="Genomic_DNA"/>
</dbReference>
<evidence type="ECO:0000256" key="14">
    <source>
        <dbReference type="ARBA" id="ARBA00022991"/>
    </source>
</evidence>
<dbReference type="Proteomes" id="UP000572984">
    <property type="component" value="Unassembled WGS sequence"/>
</dbReference>
<evidence type="ECO:0000256" key="15">
    <source>
        <dbReference type="ARBA" id="ARBA00023026"/>
    </source>
</evidence>
<reference evidence="19 20" key="1">
    <citation type="submission" date="2020-07" db="EMBL/GenBank/DDBJ databases">
        <title>Draft genome and description of Microvirga mediterraneensis Marseille-Q2068 sp. nov.</title>
        <authorList>
            <person name="Boxberger M."/>
        </authorList>
    </citation>
    <scope>NUCLEOTIDE SEQUENCE [LARGE SCALE GENOMIC DNA]</scope>
    <source>
        <strain evidence="19 20">Marseille-Q2068</strain>
    </source>
</reference>
<gene>
    <name evidence="19" type="ORF">H0S73_23185</name>
</gene>
<keyword evidence="13" id="KW-0067">ATP-binding</keyword>
<dbReference type="InterPro" id="IPR011102">
    <property type="entry name" value="Sig_transdc_His_kinase_HWE"/>
</dbReference>
<dbReference type="NCBIfam" id="TIGR00229">
    <property type="entry name" value="sensory_box"/>
    <property type="match status" value="3"/>
</dbReference>
<feature type="domain" description="PAC" evidence="18">
    <location>
        <begin position="216"/>
        <end position="268"/>
    </location>
</feature>
<dbReference type="SUPFAM" id="SSF55785">
    <property type="entry name" value="PYP-like sensor domain (PAS domain)"/>
    <property type="match status" value="3"/>
</dbReference>
<evidence type="ECO:0000256" key="5">
    <source>
        <dbReference type="ARBA" id="ARBA00022553"/>
    </source>
</evidence>
<name>A0A838BV88_9HYPH</name>
<dbReference type="SMART" id="SM00911">
    <property type="entry name" value="HWE_HK"/>
    <property type="match status" value="1"/>
</dbReference>
<evidence type="ECO:0000313" key="20">
    <source>
        <dbReference type="Proteomes" id="UP000572984"/>
    </source>
</evidence>
<evidence type="ECO:0000256" key="13">
    <source>
        <dbReference type="ARBA" id="ARBA00022840"/>
    </source>
</evidence>
<feature type="domain" description="PAS" evidence="17">
    <location>
        <begin position="14"/>
        <end position="85"/>
    </location>
</feature>
<evidence type="ECO:0000256" key="3">
    <source>
        <dbReference type="ARBA" id="ARBA00021740"/>
    </source>
</evidence>
<comment type="caution">
    <text evidence="19">The sequence shown here is derived from an EMBL/GenBank/DDBJ whole genome shotgun (WGS) entry which is preliminary data.</text>
</comment>
<sequence length="594" mass="65731">MPTRLLRKLLQSDRERFLESLLESATDYAIITLDLEGRITEWNSGAEQVLGWSEAEALGQNASLFFTPEDQDADAPAKEMAIARDYGRASDERWHVRKGGERFWANGSLMPLIDDASGTIEGYLKILRDRTEQKLAEEKTRQSEAFLRGVLDSSGDCIKVLDLDGRIEFMNAGGLRGMEVEDFSAIRGRSWASLWEDDGAAAAKEALAAAKAGGTGRFTGSAKTLKGTPRWWDVQVTPIAGSDGRPERLLAISRDATDRRHAEAALRETVERYSLVTRATNDAIWDWDLVRNHVQWNEALYTAYGYNPHEIEPTGEWWIAQIHPDDLQEVENHIRAVIAGNGDEWSHEYRFRCASGHYATVLDRGYMVRDAAGQPIRMISAMLDITSRKRAEQELEVVHHELGHRLKNVLTMVQAIASHTLRNSPSMDVARETLAARLVALGKAQDLLISKSSEEAEIGALIHSVLEAHRASEPERLRIRGPHVRLSPQAALSLALILHELATNAVKYGALSNEHGYVDLVWTVTDETPACLALRWSEHGGPKVVEPNRKGFGSRLITRGLPGDIGGDVKLSYEPTGVVCTITAPLDSLAATSV</sequence>
<evidence type="ECO:0000313" key="19">
    <source>
        <dbReference type="EMBL" id="MBA1159002.1"/>
    </source>
</evidence>
<evidence type="ECO:0000259" key="18">
    <source>
        <dbReference type="PROSITE" id="PS50113"/>
    </source>
</evidence>
<keyword evidence="4" id="KW-0600">Photoreceptor protein</keyword>
<keyword evidence="12" id="KW-0418">Kinase</keyword>
<keyword evidence="11" id="KW-0547">Nucleotide-binding</keyword>
<feature type="domain" description="PAS" evidence="17">
    <location>
        <begin position="262"/>
        <end position="341"/>
    </location>
</feature>
<dbReference type="Pfam" id="PF13426">
    <property type="entry name" value="PAS_9"/>
    <property type="match status" value="1"/>
</dbReference>
<evidence type="ECO:0000256" key="2">
    <source>
        <dbReference type="ARBA" id="ARBA00012438"/>
    </source>
</evidence>
<evidence type="ECO:0000256" key="10">
    <source>
        <dbReference type="ARBA" id="ARBA00022737"/>
    </source>
</evidence>
<dbReference type="SMART" id="SM00086">
    <property type="entry name" value="PAC"/>
    <property type="match status" value="3"/>
</dbReference>
<keyword evidence="10" id="KW-0677">Repeat</keyword>
<feature type="domain" description="PAC" evidence="18">
    <location>
        <begin position="345"/>
        <end position="397"/>
    </location>
</feature>
<dbReference type="CDD" id="cd00130">
    <property type="entry name" value="PAS"/>
    <property type="match status" value="3"/>
</dbReference>
<evidence type="ECO:0000256" key="16">
    <source>
        <dbReference type="ARBA" id="ARBA00023170"/>
    </source>
</evidence>
<evidence type="ECO:0000256" key="4">
    <source>
        <dbReference type="ARBA" id="ARBA00022543"/>
    </source>
</evidence>
<protein>
    <recommendedName>
        <fullName evidence="3">Blue-light-activated histidine kinase</fullName>
        <ecNumber evidence="2">2.7.13.3</ecNumber>
    </recommendedName>
</protein>
<keyword evidence="15" id="KW-0843">Virulence</keyword>
<keyword evidence="5" id="KW-0597">Phosphoprotein</keyword>
<keyword evidence="14" id="KW-0157">Chromophore</keyword>
<dbReference type="InterPro" id="IPR000700">
    <property type="entry name" value="PAS-assoc_C"/>
</dbReference>
<keyword evidence="16" id="KW-0675">Receptor</keyword>
<comment type="catalytic activity">
    <reaction evidence="1">
        <text>ATP + protein L-histidine = ADP + protein N-phospho-L-histidine.</text>
        <dbReference type="EC" id="2.7.13.3"/>
    </reaction>
</comment>
<organism evidence="19 20">
    <name type="scientific">Microvirga mediterraneensis</name>
    <dbReference type="NCBI Taxonomy" id="2754695"/>
    <lineage>
        <taxon>Bacteria</taxon>
        <taxon>Pseudomonadati</taxon>
        <taxon>Pseudomonadota</taxon>
        <taxon>Alphaproteobacteria</taxon>
        <taxon>Hyphomicrobiales</taxon>
        <taxon>Methylobacteriaceae</taxon>
        <taxon>Microvirga</taxon>
    </lineage>
</organism>
<evidence type="ECO:0000256" key="1">
    <source>
        <dbReference type="ARBA" id="ARBA00000085"/>
    </source>
</evidence>
<dbReference type="InterPro" id="IPR013656">
    <property type="entry name" value="PAS_4"/>
</dbReference>
<dbReference type="PROSITE" id="PS50113">
    <property type="entry name" value="PAC"/>
    <property type="match status" value="3"/>
</dbReference>
<keyword evidence="9" id="KW-0808">Transferase</keyword>
<dbReference type="InterPro" id="IPR036890">
    <property type="entry name" value="HATPase_C_sf"/>
</dbReference>
<dbReference type="GO" id="GO:0009881">
    <property type="term" value="F:photoreceptor activity"/>
    <property type="evidence" value="ECO:0007669"/>
    <property type="project" value="UniProtKB-KW"/>
</dbReference>